<evidence type="ECO:0000313" key="1">
    <source>
        <dbReference type="EMBL" id="EXB07489.1"/>
    </source>
</evidence>
<dbReference type="InterPro" id="IPR011051">
    <property type="entry name" value="RmlC_Cupin_sf"/>
</dbReference>
<dbReference type="Pfam" id="PF05962">
    <property type="entry name" value="HutD"/>
    <property type="match status" value="1"/>
</dbReference>
<proteinExistence type="predicted"/>
<reference evidence="1 2" key="1">
    <citation type="submission" date="2014-02" db="EMBL/GenBank/DDBJ databases">
        <title>Comparative genomics and transcriptomics to identify genetic mechanisms underlying the emergence of carbapenem resistant Acinetobacter baumannii (CRAb).</title>
        <authorList>
            <person name="Harris A.D."/>
            <person name="Johnson K.J."/>
            <person name="George J."/>
            <person name="Shefchek K."/>
            <person name="Daugherty S.C."/>
            <person name="Parankush S."/>
            <person name="Sadzewicz L."/>
            <person name="Tallon L."/>
            <person name="Sengamalay N."/>
            <person name="Hazen T.H."/>
            <person name="Rasko D.A."/>
        </authorList>
    </citation>
    <scope>NUCLEOTIDE SEQUENCE [LARGE SCALE GENOMIC DNA]</scope>
    <source>
        <strain evidence="1 2">1295743</strain>
    </source>
</reference>
<sequence>MIELIRADQYTKMLWKNGAGFTLEIARSQGEADFEWRISMADVTTSGPFSLFPNKQRIISVLDGQGMVLHVDDLPAKKLKQGDIFAFHGESQVQSELVDGAIRDLNLIYDPAKFHARFQWLNEAAEQAFISSADLIFIFNQGGETEVNVDEHSVQLAAHETLKIEKNASVTSINFPKKQHKSCYIIELIQR</sequence>
<dbReference type="Proteomes" id="UP000020595">
    <property type="component" value="Unassembled WGS sequence"/>
</dbReference>
<accession>A0A009IRY6</accession>
<dbReference type="PATRIC" id="fig|1310613.3.peg.294"/>
<organism evidence="1 2">
    <name type="scientific">Acinetobacter baumannii (strain 1295743)</name>
    <dbReference type="NCBI Taxonomy" id="1310613"/>
    <lineage>
        <taxon>Bacteria</taxon>
        <taxon>Pseudomonadati</taxon>
        <taxon>Pseudomonadota</taxon>
        <taxon>Gammaproteobacteria</taxon>
        <taxon>Moraxellales</taxon>
        <taxon>Moraxellaceae</taxon>
        <taxon>Acinetobacter</taxon>
        <taxon>Acinetobacter calcoaceticus/baumannii complex</taxon>
    </lineage>
</organism>
<protein>
    <recommendedName>
        <fullName evidence="3">HutD family protein</fullName>
    </recommendedName>
</protein>
<comment type="caution">
    <text evidence="1">The sequence shown here is derived from an EMBL/GenBank/DDBJ whole genome shotgun (WGS) entry which is preliminary data.</text>
</comment>
<name>A0A009IRY6_ACIB9</name>
<dbReference type="PANTHER" id="PTHR37943:SF1">
    <property type="entry name" value="PROTEIN VES"/>
    <property type="match status" value="1"/>
</dbReference>
<dbReference type="InterPro" id="IPR010282">
    <property type="entry name" value="Uncharacterised_HutD/Ves"/>
</dbReference>
<evidence type="ECO:0000313" key="2">
    <source>
        <dbReference type="Proteomes" id="UP000020595"/>
    </source>
</evidence>
<dbReference type="PANTHER" id="PTHR37943">
    <property type="entry name" value="PROTEIN VES"/>
    <property type="match status" value="1"/>
</dbReference>
<dbReference type="Gene3D" id="2.60.120.10">
    <property type="entry name" value="Jelly Rolls"/>
    <property type="match status" value="1"/>
</dbReference>
<dbReference type="EMBL" id="JEWH01000002">
    <property type="protein sequence ID" value="EXB07489.1"/>
    <property type="molecule type" value="Genomic_DNA"/>
</dbReference>
<dbReference type="CDD" id="cd20293">
    <property type="entry name" value="cupin_HutD_N"/>
    <property type="match status" value="1"/>
</dbReference>
<evidence type="ECO:0008006" key="3">
    <source>
        <dbReference type="Google" id="ProtNLM"/>
    </source>
</evidence>
<dbReference type="SUPFAM" id="SSF51182">
    <property type="entry name" value="RmlC-like cupins"/>
    <property type="match status" value="1"/>
</dbReference>
<dbReference type="RefSeq" id="WP_000571153.1">
    <property type="nucleotide sequence ID" value="NZ_JEWH01000002.1"/>
</dbReference>
<dbReference type="CDD" id="cd20490">
    <property type="entry name" value="cupin_HutD_C"/>
    <property type="match status" value="1"/>
</dbReference>
<dbReference type="InterPro" id="IPR014710">
    <property type="entry name" value="RmlC-like_jellyroll"/>
</dbReference>
<gene>
    <name evidence="1" type="ORF">J512_0310</name>
</gene>
<dbReference type="AlphaFoldDB" id="A0A009IRY6"/>